<evidence type="ECO:0000259" key="1">
    <source>
        <dbReference type="Pfam" id="PF00248"/>
    </source>
</evidence>
<dbReference type="InterPro" id="IPR023210">
    <property type="entry name" value="NADP_OxRdtase_dom"/>
</dbReference>
<evidence type="ECO:0000313" key="3">
    <source>
        <dbReference type="Proteomes" id="UP000635387"/>
    </source>
</evidence>
<sequence>MRPPRVVGKSDLTVSPLGLGTSTWGTKTEYDDAVAQMGAYLDAGGNLVDTADVYGAGRAEESIGQMLADGLPRDSLVLATKSAAVIVEGRPSADASRDHLLAALDASLIRLRTDHVDLWQLHAWDRRVPIEETLDAVDTAIASGKVRHAGVCNYAGWHTATVAVHQSVKDGPPLVSTQVEYSLVERGIEREVVPAAENHGLGIFPWAPLGRGVLSGKYRDGVPEKRAAGRFFKWYVGRHLNDRAAGIVETVASVAGELGVMPVEVSLAWVRDRPGVVAPLVGARTVGQLRESLAAADLCLAEEHRRRLDDVSRPYVGYPETSI</sequence>
<dbReference type="PANTHER" id="PTHR43364:SF18">
    <property type="entry name" value="OXIDOREDUCTASE"/>
    <property type="match status" value="1"/>
</dbReference>
<dbReference type="InterPro" id="IPR036812">
    <property type="entry name" value="NAD(P)_OxRdtase_dom_sf"/>
</dbReference>
<dbReference type="SUPFAM" id="SSF51430">
    <property type="entry name" value="NAD(P)-linked oxidoreductase"/>
    <property type="match status" value="1"/>
</dbReference>
<dbReference type="RefSeq" id="WP_191257638.1">
    <property type="nucleotide sequence ID" value="NZ_BNAY01000007.1"/>
</dbReference>
<organism evidence="2 3">
    <name type="scientific">Amycolatopsis oliviviridis</name>
    <dbReference type="NCBI Taxonomy" id="1471590"/>
    <lineage>
        <taxon>Bacteria</taxon>
        <taxon>Bacillati</taxon>
        <taxon>Actinomycetota</taxon>
        <taxon>Actinomycetes</taxon>
        <taxon>Pseudonocardiales</taxon>
        <taxon>Pseudonocardiaceae</taxon>
        <taxon>Amycolatopsis</taxon>
    </lineage>
</organism>
<evidence type="ECO:0000313" key="2">
    <source>
        <dbReference type="EMBL" id="GHH28255.1"/>
    </source>
</evidence>
<dbReference type="EMBL" id="BNAY01000007">
    <property type="protein sequence ID" value="GHH28255.1"/>
    <property type="molecule type" value="Genomic_DNA"/>
</dbReference>
<keyword evidence="3" id="KW-1185">Reference proteome</keyword>
<gene>
    <name evidence="2" type="ORF">GCM10017790_58790</name>
</gene>
<dbReference type="Pfam" id="PF00248">
    <property type="entry name" value="Aldo_ket_red"/>
    <property type="match status" value="1"/>
</dbReference>
<name>A0ABQ3M3B6_9PSEU</name>
<feature type="domain" description="NADP-dependent oxidoreductase" evidence="1">
    <location>
        <begin position="16"/>
        <end position="311"/>
    </location>
</feature>
<protein>
    <submittedName>
        <fullName evidence="2">Oxidoreductase</fullName>
    </submittedName>
</protein>
<dbReference type="InterPro" id="IPR050523">
    <property type="entry name" value="AKR_Detox_Biosynth"/>
</dbReference>
<dbReference type="Proteomes" id="UP000635387">
    <property type="component" value="Unassembled WGS sequence"/>
</dbReference>
<reference evidence="3" key="1">
    <citation type="journal article" date="2019" name="Int. J. Syst. Evol. Microbiol.">
        <title>The Global Catalogue of Microorganisms (GCM) 10K type strain sequencing project: providing services to taxonomists for standard genome sequencing and annotation.</title>
        <authorList>
            <consortium name="The Broad Institute Genomics Platform"/>
            <consortium name="The Broad Institute Genome Sequencing Center for Infectious Disease"/>
            <person name="Wu L."/>
            <person name="Ma J."/>
        </authorList>
    </citation>
    <scope>NUCLEOTIDE SEQUENCE [LARGE SCALE GENOMIC DNA]</scope>
    <source>
        <strain evidence="3">CGMCC 4.7683</strain>
    </source>
</reference>
<comment type="caution">
    <text evidence="2">The sequence shown here is derived from an EMBL/GenBank/DDBJ whole genome shotgun (WGS) entry which is preliminary data.</text>
</comment>
<proteinExistence type="predicted"/>
<dbReference type="PANTHER" id="PTHR43364">
    <property type="entry name" value="NADH-SPECIFIC METHYLGLYOXAL REDUCTASE-RELATED"/>
    <property type="match status" value="1"/>
</dbReference>
<dbReference type="Gene3D" id="3.20.20.100">
    <property type="entry name" value="NADP-dependent oxidoreductase domain"/>
    <property type="match status" value="1"/>
</dbReference>
<accession>A0ABQ3M3B6</accession>